<dbReference type="PANTHER" id="PTHR36926:SF1">
    <property type="entry name" value="COLICIN V PRODUCTION PROTEIN"/>
    <property type="match status" value="1"/>
</dbReference>
<evidence type="ECO:0000256" key="4">
    <source>
        <dbReference type="ARBA" id="ARBA00023136"/>
    </source>
</evidence>
<dbReference type="InterPro" id="IPR003825">
    <property type="entry name" value="Colicin-V_CvpA"/>
</dbReference>
<accession>A0A1H2TU09</accession>
<dbReference type="OrthoDB" id="9810601at2"/>
<reference evidence="7" key="1">
    <citation type="submission" date="2016-10" db="EMBL/GenBank/DDBJ databases">
        <authorList>
            <person name="Varghese N."/>
            <person name="Submissions S."/>
        </authorList>
    </citation>
    <scope>NUCLEOTIDE SEQUENCE [LARGE SCALE GENOMIC DNA]</scope>
    <source>
        <strain evidence="7">DSM 217</strain>
    </source>
</reference>
<evidence type="ECO:0000256" key="2">
    <source>
        <dbReference type="ARBA" id="ARBA00022692"/>
    </source>
</evidence>
<dbReference type="GO" id="GO:0016020">
    <property type="term" value="C:membrane"/>
    <property type="evidence" value="ECO:0007669"/>
    <property type="project" value="UniProtKB-SubCell"/>
</dbReference>
<dbReference type="AlphaFoldDB" id="A0A1H2TU09"/>
<keyword evidence="4 5" id="KW-0472">Membrane</keyword>
<dbReference type="STRING" id="1058.SAMN05421783_104168"/>
<dbReference type="PANTHER" id="PTHR36926">
    <property type="entry name" value="COLICIN V PRODUCTION PROTEIN"/>
    <property type="match status" value="1"/>
</dbReference>
<feature type="transmembrane region" description="Helical" evidence="5">
    <location>
        <begin position="6"/>
        <end position="21"/>
    </location>
</feature>
<feature type="transmembrane region" description="Helical" evidence="5">
    <location>
        <begin position="28"/>
        <end position="45"/>
    </location>
</feature>
<keyword evidence="2 5" id="KW-0812">Transmembrane</keyword>
<keyword evidence="3 5" id="KW-1133">Transmembrane helix</keyword>
<evidence type="ECO:0000256" key="5">
    <source>
        <dbReference type="SAM" id="Phobius"/>
    </source>
</evidence>
<feature type="transmembrane region" description="Helical" evidence="5">
    <location>
        <begin position="100"/>
        <end position="123"/>
    </location>
</feature>
<keyword evidence="7" id="KW-1185">Reference proteome</keyword>
<evidence type="ECO:0000256" key="1">
    <source>
        <dbReference type="ARBA" id="ARBA00004141"/>
    </source>
</evidence>
<proteinExistence type="predicted"/>
<evidence type="ECO:0000313" key="7">
    <source>
        <dbReference type="Proteomes" id="UP000198816"/>
    </source>
</evidence>
<organism evidence="6 7">
    <name type="scientific">Thiocapsa roseopersicina</name>
    <dbReference type="NCBI Taxonomy" id="1058"/>
    <lineage>
        <taxon>Bacteria</taxon>
        <taxon>Pseudomonadati</taxon>
        <taxon>Pseudomonadota</taxon>
        <taxon>Gammaproteobacteria</taxon>
        <taxon>Chromatiales</taxon>
        <taxon>Chromatiaceae</taxon>
        <taxon>Thiocapsa</taxon>
    </lineage>
</organism>
<gene>
    <name evidence="6" type="ORF">SAMN05421783_104168</name>
</gene>
<evidence type="ECO:0000313" key="6">
    <source>
        <dbReference type="EMBL" id="SDW47340.1"/>
    </source>
</evidence>
<dbReference type="RefSeq" id="WP_093029332.1">
    <property type="nucleotide sequence ID" value="NZ_FNNZ01000004.1"/>
</dbReference>
<dbReference type="Pfam" id="PF02674">
    <property type="entry name" value="Colicin_V"/>
    <property type="match status" value="1"/>
</dbReference>
<dbReference type="GO" id="GO:0009403">
    <property type="term" value="P:toxin biosynthetic process"/>
    <property type="evidence" value="ECO:0007669"/>
    <property type="project" value="InterPro"/>
</dbReference>
<dbReference type="InterPro" id="IPR052719">
    <property type="entry name" value="CvpA-like"/>
</dbReference>
<dbReference type="EMBL" id="FNNZ01000004">
    <property type="protein sequence ID" value="SDW47340.1"/>
    <property type="molecule type" value="Genomic_DNA"/>
</dbReference>
<feature type="transmembrane region" description="Helical" evidence="5">
    <location>
        <begin position="65"/>
        <end position="88"/>
    </location>
</feature>
<dbReference type="Proteomes" id="UP000198816">
    <property type="component" value="Unassembled WGS sequence"/>
</dbReference>
<comment type="subcellular location">
    <subcellularLocation>
        <location evidence="1">Membrane</location>
        <topology evidence="1">Multi-pass membrane protein</topology>
    </subcellularLocation>
</comment>
<protein>
    <submittedName>
        <fullName evidence="6">Membrane protein required for colicin V production</fullName>
    </submittedName>
</protein>
<evidence type="ECO:0000256" key="3">
    <source>
        <dbReference type="ARBA" id="ARBA00022989"/>
    </source>
</evidence>
<name>A0A1H2TU09_THIRO</name>
<sequence length="163" mass="17362">MNWVDYAILGVILLSALVGLGRGLIREILSLGVWIAAILLAWLFHREVAELLVPYLSQPSVRLAAAFIGLILATLVIGALLGALLSALIEKTGLGVVDRVLGLVFGAGRGVVIVAMAVFLGALTPMPEDSWWQESRLVGQFQAVAGWLIGLVPEEVQARVKSL</sequence>